<proteinExistence type="predicted"/>
<protein>
    <submittedName>
        <fullName evidence="2">Uncharacterized protein</fullName>
    </submittedName>
</protein>
<feature type="compositionally biased region" description="Basic residues" evidence="1">
    <location>
        <begin position="89"/>
        <end position="108"/>
    </location>
</feature>
<evidence type="ECO:0000313" key="2">
    <source>
        <dbReference type="EMBL" id="KAF1929769.1"/>
    </source>
</evidence>
<reference evidence="2" key="1">
    <citation type="journal article" date="2020" name="Stud. Mycol.">
        <title>101 Dothideomycetes genomes: a test case for predicting lifestyles and emergence of pathogens.</title>
        <authorList>
            <person name="Haridas S."/>
            <person name="Albert R."/>
            <person name="Binder M."/>
            <person name="Bloem J."/>
            <person name="Labutti K."/>
            <person name="Salamov A."/>
            <person name="Andreopoulos B."/>
            <person name="Baker S."/>
            <person name="Barry K."/>
            <person name="Bills G."/>
            <person name="Bluhm B."/>
            <person name="Cannon C."/>
            <person name="Castanera R."/>
            <person name="Culley D."/>
            <person name="Daum C."/>
            <person name="Ezra D."/>
            <person name="Gonzalez J."/>
            <person name="Henrissat B."/>
            <person name="Kuo A."/>
            <person name="Liang C."/>
            <person name="Lipzen A."/>
            <person name="Lutzoni F."/>
            <person name="Magnuson J."/>
            <person name="Mondo S."/>
            <person name="Nolan M."/>
            <person name="Ohm R."/>
            <person name="Pangilinan J."/>
            <person name="Park H.-J."/>
            <person name="Ramirez L."/>
            <person name="Alfaro M."/>
            <person name="Sun H."/>
            <person name="Tritt A."/>
            <person name="Yoshinaga Y."/>
            <person name="Zwiers L.-H."/>
            <person name="Turgeon B."/>
            <person name="Goodwin S."/>
            <person name="Spatafora J."/>
            <person name="Crous P."/>
            <person name="Grigoriev I."/>
        </authorList>
    </citation>
    <scope>NUCLEOTIDE SEQUENCE</scope>
    <source>
        <strain evidence="2">CBS 183.55</strain>
    </source>
</reference>
<accession>A0A6A5RQ21</accession>
<feature type="region of interest" description="Disordered" evidence="1">
    <location>
        <begin position="81"/>
        <end position="108"/>
    </location>
</feature>
<dbReference type="AlphaFoldDB" id="A0A6A5RQ21"/>
<dbReference type="EMBL" id="ML978965">
    <property type="protein sequence ID" value="KAF1929769.1"/>
    <property type="molecule type" value="Genomic_DNA"/>
</dbReference>
<gene>
    <name evidence="2" type="ORF">M421DRAFT_129167</name>
</gene>
<evidence type="ECO:0000313" key="3">
    <source>
        <dbReference type="Proteomes" id="UP000800082"/>
    </source>
</evidence>
<dbReference type="RefSeq" id="XP_033450017.1">
    <property type="nucleotide sequence ID" value="XM_033587363.1"/>
</dbReference>
<sequence>MRSGGPTPTPWFSTMSNHSFQHQKNAHSVQVFTMLCFQTISKAKDCPSQLGRINSTGALNAYSQTEKTINMAVTFELPPQIHNGPQFSRLRRSPSPHPRATRAKPKSSVKKVVEAVKNHLYLPRGTIKHLLLYGPHYSEIFPRRYPVDHQSRLKASRMKDKNRYYEIGLYVHEEESDDESKGSYGSIEDDAGLDSGVDMYEEEALEQFHVVKDGSACAWWKASV</sequence>
<dbReference type="GeneID" id="54345009"/>
<evidence type="ECO:0000256" key="1">
    <source>
        <dbReference type="SAM" id="MobiDB-lite"/>
    </source>
</evidence>
<organism evidence="2 3">
    <name type="scientific">Didymella exigua CBS 183.55</name>
    <dbReference type="NCBI Taxonomy" id="1150837"/>
    <lineage>
        <taxon>Eukaryota</taxon>
        <taxon>Fungi</taxon>
        <taxon>Dikarya</taxon>
        <taxon>Ascomycota</taxon>
        <taxon>Pezizomycotina</taxon>
        <taxon>Dothideomycetes</taxon>
        <taxon>Pleosporomycetidae</taxon>
        <taxon>Pleosporales</taxon>
        <taxon>Pleosporineae</taxon>
        <taxon>Didymellaceae</taxon>
        <taxon>Didymella</taxon>
    </lineage>
</organism>
<keyword evidence="3" id="KW-1185">Reference proteome</keyword>
<dbReference type="Proteomes" id="UP000800082">
    <property type="component" value="Unassembled WGS sequence"/>
</dbReference>
<name>A0A6A5RQ21_9PLEO</name>
<dbReference type="OrthoDB" id="10469628at2759"/>